<keyword evidence="4 6" id="KW-1133">Transmembrane helix</keyword>
<keyword evidence="2" id="KW-0813">Transport</keyword>
<dbReference type="InterPro" id="IPR044770">
    <property type="entry name" value="MFS_spinster-like"/>
</dbReference>
<keyword evidence="5 6" id="KW-0472">Membrane</keyword>
<dbReference type="InterPro" id="IPR011701">
    <property type="entry name" value="MFS"/>
</dbReference>
<dbReference type="SUPFAM" id="SSF103473">
    <property type="entry name" value="MFS general substrate transporter"/>
    <property type="match status" value="1"/>
</dbReference>
<comment type="caution">
    <text evidence="8">The sequence shown here is derived from an EMBL/GenBank/DDBJ whole genome shotgun (WGS) entry which is preliminary data.</text>
</comment>
<proteinExistence type="predicted"/>
<dbReference type="Gene3D" id="1.20.1250.20">
    <property type="entry name" value="MFS general substrate transporter like domains"/>
    <property type="match status" value="1"/>
</dbReference>
<dbReference type="InterPro" id="IPR020846">
    <property type="entry name" value="MFS_dom"/>
</dbReference>
<evidence type="ECO:0000313" key="9">
    <source>
        <dbReference type="Proteomes" id="UP000564378"/>
    </source>
</evidence>
<evidence type="ECO:0000256" key="2">
    <source>
        <dbReference type="ARBA" id="ARBA00022448"/>
    </source>
</evidence>
<feature type="transmembrane region" description="Helical" evidence="6">
    <location>
        <begin position="152"/>
        <end position="175"/>
    </location>
</feature>
<feature type="transmembrane region" description="Helical" evidence="6">
    <location>
        <begin position="23"/>
        <end position="41"/>
    </location>
</feature>
<dbReference type="PROSITE" id="PS50850">
    <property type="entry name" value="MFS"/>
    <property type="match status" value="1"/>
</dbReference>
<comment type="subcellular location">
    <subcellularLocation>
        <location evidence="1">Membrane</location>
        <topology evidence="1">Multi-pass membrane protein</topology>
    </subcellularLocation>
</comment>
<feature type="transmembrane region" description="Helical" evidence="6">
    <location>
        <begin position="181"/>
        <end position="203"/>
    </location>
</feature>
<dbReference type="CDD" id="cd17328">
    <property type="entry name" value="MFS_spinster_like"/>
    <property type="match status" value="1"/>
</dbReference>
<dbReference type="EMBL" id="JACJVJ010000001">
    <property type="protein sequence ID" value="MBC2775999.1"/>
    <property type="molecule type" value="Genomic_DNA"/>
</dbReference>
<dbReference type="PANTHER" id="PTHR23505">
    <property type="entry name" value="SPINSTER"/>
    <property type="match status" value="1"/>
</dbReference>
<evidence type="ECO:0000256" key="3">
    <source>
        <dbReference type="ARBA" id="ARBA00022692"/>
    </source>
</evidence>
<dbReference type="Pfam" id="PF07690">
    <property type="entry name" value="MFS_1"/>
    <property type="match status" value="1"/>
</dbReference>
<feature type="transmembrane region" description="Helical" evidence="6">
    <location>
        <begin position="433"/>
        <end position="451"/>
    </location>
</feature>
<evidence type="ECO:0000313" key="8">
    <source>
        <dbReference type="EMBL" id="MBC2775999.1"/>
    </source>
</evidence>
<evidence type="ECO:0000256" key="6">
    <source>
        <dbReference type="SAM" id="Phobius"/>
    </source>
</evidence>
<evidence type="ECO:0000259" key="7">
    <source>
        <dbReference type="PROSITE" id="PS50850"/>
    </source>
</evidence>
<feature type="transmembrane region" description="Helical" evidence="6">
    <location>
        <begin position="62"/>
        <end position="83"/>
    </location>
</feature>
<dbReference type="InterPro" id="IPR036259">
    <property type="entry name" value="MFS_trans_sf"/>
</dbReference>
<name>A0A842HUV2_9SPHN</name>
<feature type="transmembrane region" description="Helical" evidence="6">
    <location>
        <begin position="330"/>
        <end position="349"/>
    </location>
</feature>
<reference evidence="8 9" key="1">
    <citation type="submission" date="2020-08" db="EMBL/GenBank/DDBJ databases">
        <title>Draft genome sequence of Parasphingopyxis sp. GrpM-11.</title>
        <authorList>
            <person name="Oh J."/>
            <person name="Roh D.-H."/>
        </authorList>
    </citation>
    <scope>NUCLEOTIDE SEQUENCE [LARGE SCALE GENOMIC DNA]</scope>
    <source>
        <strain evidence="8 9">GrpM-11</strain>
    </source>
</reference>
<dbReference type="RefSeq" id="WP_185799319.1">
    <property type="nucleotide sequence ID" value="NZ_JACJVJ010000001.1"/>
</dbReference>
<dbReference type="AlphaFoldDB" id="A0A842HUV2"/>
<feature type="transmembrane region" description="Helical" evidence="6">
    <location>
        <begin position="305"/>
        <end position="324"/>
    </location>
</feature>
<keyword evidence="3 6" id="KW-0812">Transmembrane</keyword>
<keyword evidence="9" id="KW-1185">Reference proteome</keyword>
<evidence type="ECO:0000256" key="1">
    <source>
        <dbReference type="ARBA" id="ARBA00004141"/>
    </source>
</evidence>
<dbReference type="PANTHER" id="PTHR23505:SF79">
    <property type="entry name" value="PROTEIN SPINSTER"/>
    <property type="match status" value="1"/>
</dbReference>
<feature type="transmembrane region" description="Helical" evidence="6">
    <location>
        <begin position="95"/>
        <end position="117"/>
    </location>
</feature>
<organism evidence="8 9">
    <name type="scientific">Parasphingopyxis marina</name>
    <dbReference type="NCBI Taxonomy" id="2761622"/>
    <lineage>
        <taxon>Bacteria</taxon>
        <taxon>Pseudomonadati</taxon>
        <taxon>Pseudomonadota</taxon>
        <taxon>Alphaproteobacteria</taxon>
        <taxon>Sphingomonadales</taxon>
        <taxon>Sphingomonadaceae</taxon>
        <taxon>Parasphingopyxis</taxon>
    </lineage>
</organism>
<dbReference type="GO" id="GO:0016020">
    <property type="term" value="C:membrane"/>
    <property type="evidence" value="ECO:0007669"/>
    <property type="project" value="UniProtKB-SubCell"/>
</dbReference>
<dbReference type="Proteomes" id="UP000564378">
    <property type="component" value="Unassembled WGS sequence"/>
</dbReference>
<gene>
    <name evidence="8" type="ORF">H6P80_00035</name>
</gene>
<protein>
    <submittedName>
        <fullName evidence="8">MFS transporter</fullName>
    </submittedName>
</protein>
<accession>A0A842HUV2</accession>
<feature type="transmembrane region" description="Helical" evidence="6">
    <location>
        <begin position="236"/>
        <end position="261"/>
    </location>
</feature>
<evidence type="ECO:0000256" key="5">
    <source>
        <dbReference type="ARBA" id="ARBA00023136"/>
    </source>
</evidence>
<feature type="transmembrane region" description="Helical" evidence="6">
    <location>
        <begin position="273"/>
        <end position="293"/>
    </location>
</feature>
<sequence length="469" mass="49263">MTADSAALDTGPSPAEPRNFSKGYLRVVIGILFLIEAVAFMERVVIHTIGQSIKADLGLSDLQLGILSGFSFVVFYSTMGLPIARMVERYSRKTILVTSVGLFSVFAALCAAAGNYVQLLAFRSGVGIGEAGVQPTVVSMVADYFEKHKRGAILTIIMLGIPFGSLIGAVGGGMLAEHLNWRTAFIVVAAPGLLITLIAAIVLREPRRGAQDAVVATGKPPPFVEVLRFLAAKSSFLFAIAGVAFATMGIGSMGAFTHPYLVREYGTSVSDAAVMFGISSVVAVTFGMSISGFGSNWLARQDTRWYVFAPAIGTLLSAPLYFSAFQASTAIASMALITAASMCSICYSMPTLSFVQNLATSQMRATTTFFFYFVGTLVGHGLGPILFGWISDIVTVSSFAGGNYMALCTTGEEIAGALHDRCLAASSSGARGGTVLVASFMVLSSLCFLLASRTIKDDIAITEAQEAGA</sequence>
<feature type="transmembrane region" description="Helical" evidence="6">
    <location>
        <begin position="369"/>
        <end position="390"/>
    </location>
</feature>
<feature type="domain" description="Major facilitator superfamily (MFS) profile" evidence="7">
    <location>
        <begin position="28"/>
        <end position="456"/>
    </location>
</feature>
<dbReference type="GO" id="GO:0022857">
    <property type="term" value="F:transmembrane transporter activity"/>
    <property type="evidence" value="ECO:0007669"/>
    <property type="project" value="InterPro"/>
</dbReference>
<evidence type="ECO:0000256" key="4">
    <source>
        <dbReference type="ARBA" id="ARBA00022989"/>
    </source>
</evidence>